<dbReference type="InterPro" id="IPR001387">
    <property type="entry name" value="Cro/C1-type_HTH"/>
</dbReference>
<dbReference type="SUPFAM" id="SSF47413">
    <property type="entry name" value="lambda repressor-like DNA-binding domains"/>
    <property type="match status" value="1"/>
</dbReference>
<dbReference type="Gene3D" id="1.10.260.40">
    <property type="entry name" value="lambda repressor-like DNA-binding domains"/>
    <property type="match status" value="1"/>
</dbReference>
<accession>A0A059T878</accession>
<dbReference type="CDD" id="cd00093">
    <property type="entry name" value="HTH_XRE"/>
    <property type="match status" value="1"/>
</dbReference>
<gene>
    <name evidence="2" type="ORF">LP083-1_035</name>
</gene>
<evidence type="ECO:0000259" key="1">
    <source>
        <dbReference type="PROSITE" id="PS50943"/>
    </source>
</evidence>
<dbReference type="EMBL" id="KJ094028">
    <property type="protein sequence ID" value="AHL19000.1"/>
    <property type="molecule type" value="Genomic_DNA"/>
</dbReference>
<reference evidence="2" key="1">
    <citation type="journal article" date="2014" name="Appl. Environ. Microbiol.">
        <title>Comparative genomic and morphological analysis of Listeria phages isolated from farm environments.</title>
        <authorList>
            <person name="Denes T."/>
            <person name="Vongkamjan K."/>
            <person name="Ackermann H.W."/>
            <person name="Moreno Switt A.I."/>
            <person name="Wiedmann M."/>
            <person name="den Bakker H.C."/>
        </authorList>
    </citation>
    <scope>NUCLEOTIDE SEQUENCE</scope>
</reference>
<dbReference type="InterPro" id="IPR010982">
    <property type="entry name" value="Lambda_DNA-bd_dom_sf"/>
</dbReference>
<sequence>MPRKSEGAGSKLPPFFDRQKFLHQTRNMTQMEVAEVIGKSQSYISYIKSGKVEILTNDVTPLINQGFGRAEDYINEKYL</sequence>
<feature type="domain" description="HTH cro/C1-type" evidence="1">
    <location>
        <begin position="26"/>
        <end position="54"/>
    </location>
</feature>
<organism evidence="2">
    <name type="scientific">Listeria phage LP-083-1</name>
    <dbReference type="NCBI Taxonomy" id="1458854"/>
    <lineage>
        <taxon>Viruses</taxon>
        <taxon>Duplodnaviria</taxon>
        <taxon>Heunggongvirae</taxon>
        <taxon>Uroviricota</taxon>
        <taxon>Caudoviricetes</taxon>
    </lineage>
</organism>
<dbReference type="PROSITE" id="PS50943">
    <property type="entry name" value="HTH_CROC1"/>
    <property type="match status" value="1"/>
</dbReference>
<dbReference type="Pfam" id="PF01381">
    <property type="entry name" value="HTH_3"/>
    <property type="match status" value="1"/>
</dbReference>
<name>A0A059T878_9CAUD</name>
<evidence type="ECO:0000313" key="2">
    <source>
        <dbReference type="EMBL" id="AHL19000.1"/>
    </source>
</evidence>
<proteinExistence type="predicted"/>
<dbReference type="GO" id="GO:0003677">
    <property type="term" value="F:DNA binding"/>
    <property type="evidence" value="ECO:0007669"/>
    <property type="project" value="InterPro"/>
</dbReference>
<protein>
    <submittedName>
        <fullName evidence="2">Cro/C1-type helix-turn-helix domain-containing protein</fullName>
    </submittedName>
</protein>